<keyword evidence="1" id="KW-0812">Transmembrane</keyword>
<protein>
    <submittedName>
        <fullName evidence="2">Uncharacterized protein</fullName>
    </submittedName>
</protein>
<keyword evidence="3" id="KW-1185">Reference proteome</keyword>
<evidence type="ECO:0000256" key="1">
    <source>
        <dbReference type="SAM" id="Phobius"/>
    </source>
</evidence>
<dbReference type="OrthoDB" id="9814395at2"/>
<accession>D9SVQ9</accession>
<evidence type="ECO:0000313" key="3">
    <source>
        <dbReference type="Proteomes" id="UP000002730"/>
    </source>
</evidence>
<dbReference type="Proteomes" id="UP000002730">
    <property type="component" value="Chromosome"/>
</dbReference>
<feature type="transmembrane region" description="Helical" evidence="1">
    <location>
        <begin position="17"/>
        <end position="38"/>
    </location>
</feature>
<name>D9SVQ9_CLOC7</name>
<dbReference type="KEGG" id="ccb:Clocel_3442"/>
<dbReference type="AlphaFoldDB" id="D9SVQ9"/>
<organism evidence="2 3">
    <name type="scientific">Clostridium cellulovorans (strain ATCC 35296 / DSM 3052 / OCM 3 / 743B)</name>
    <dbReference type="NCBI Taxonomy" id="573061"/>
    <lineage>
        <taxon>Bacteria</taxon>
        <taxon>Bacillati</taxon>
        <taxon>Bacillota</taxon>
        <taxon>Clostridia</taxon>
        <taxon>Eubacteriales</taxon>
        <taxon>Clostridiaceae</taxon>
        <taxon>Clostridium</taxon>
    </lineage>
</organism>
<proteinExistence type="predicted"/>
<dbReference type="EMBL" id="CP002160">
    <property type="protein sequence ID" value="ADL53120.1"/>
    <property type="molecule type" value="Genomic_DNA"/>
</dbReference>
<dbReference type="STRING" id="573061.Clocel_3442"/>
<dbReference type="eggNOG" id="ENOG502ZE71">
    <property type="taxonomic scope" value="Bacteria"/>
</dbReference>
<evidence type="ECO:0000313" key="2">
    <source>
        <dbReference type="EMBL" id="ADL53120.1"/>
    </source>
</evidence>
<reference evidence="2 3" key="1">
    <citation type="submission" date="2010-08" db="EMBL/GenBank/DDBJ databases">
        <title>Complete sequence of Clostridium cellulovorans 743B.</title>
        <authorList>
            <consortium name="US DOE Joint Genome Institute"/>
            <person name="Lucas S."/>
            <person name="Copeland A."/>
            <person name="Lapidus A."/>
            <person name="Cheng J.-F."/>
            <person name="Bruce D."/>
            <person name="Goodwin L."/>
            <person name="Pitluck S."/>
            <person name="Chertkov O."/>
            <person name="Detter J.C."/>
            <person name="Han C."/>
            <person name="Tapia R."/>
            <person name="Land M."/>
            <person name="Hauser L."/>
            <person name="Chang Y.-J."/>
            <person name="Jeffries C."/>
            <person name="Kyrpides N."/>
            <person name="Ivanova N."/>
            <person name="Mikhailova N."/>
            <person name="Hemme C.L."/>
            <person name="Woyke T."/>
        </authorList>
    </citation>
    <scope>NUCLEOTIDE SEQUENCE [LARGE SCALE GENOMIC DNA]</scope>
    <source>
        <strain evidence="3">ATCC 35296 / DSM 3052 / OCM 3 / 743B</strain>
    </source>
</reference>
<sequence>MDLEEKNIKKKRLNIKFVSYFVVICLVGSLVIIGANSLCNRNNNQETMQENIVTAENGGVTEPKNPKKYSELQPKDNSPINYNSLRFAETVPITPSEYSDQKFAMVNVAAFSEGFLNDSELVFKGTVTNAYYKTYKYDTYSDKFEKNGILHNIAITVVYEMKIEDILYSKENFKVGDTIKIENQYDSWSFPKEEEFCKLKVNHQYIIPVDEAGENIIYSVEQSEYASGDIKRDSKYAINYPYAPQIEVTLDNQYIFHTRWPSLINGNSREVIVDGLEDPLLKFKMRDDENFLEDLKRVFIKISK</sequence>
<gene>
    <name evidence="2" type="ordered locus">Clocel_3442</name>
</gene>
<keyword evidence="1" id="KW-0472">Membrane</keyword>
<dbReference type="HOGENOM" id="CLU_914321_0_0_9"/>
<dbReference type="RefSeq" id="WP_010073519.1">
    <property type="nucleotide sequence ID" value="NC_014393.1"/>
</dbReference>
<keyword evidence="1" id="KW-1133">Transmembrane helix</keyword>